<gene>
    <name evidence="2" type="ORF">GCM10009688_23710</name>
</gene>
<name>A0ABP5APX4_9MICC</name>
<dbReference type="RefSeq" id="WP_152229300.1">
    <property type="nucleotide sequence ID" value="NZ_BAAALV010000004.1"/>
</dbReference>
<dbReference type="SUPFAM" id="SSF100950">
    <property type="entry name" value="NagB/RpiA/CoA transferase-like"/>
    <property type="match status" value="1"/>
</dbReference>
<sequence>MSAREEILERLRGALKDAPAVPEVPRTYRTAVDAPEAERISVLVDRLEDYKAGVTVVEESGVAPRVAELLREASSYVVPAGIDEAWLADAEAAAPGRRRSDSRTDPLSVAELDATSAVVTGSAVSVAETGTIILDGSEGMGRRAISLIPDHHVCVVRAADITMILPEALRRLDGTRPLTWISGPSATSDIELERVEGVHGPRTLDVIIVRS</sequence>
<dbReference type="InterPro" id="IPR037171">
    <property type="entry name" value="NagB/RpiA_transferase-like"/>
</dbReference>
<comment type="caution">
    <text evidence="2">The sequence shown here is derived from an EMBL/GenBank/DDBJ whole genome shotgun (WGS) entry which is preliminary data.</text>
</comment>
<dbReference type="InterPro" id="IPR024185">
    <property type="entry name" value="FTHF_cligase-like_sf"/>
</dbReference>
<dbReference type="PANTHER" id="PTHR43682:SF1">
    <property type="entry name" value="LACTATE UTILIZATION PROTEIN C"/>
    <property type="match status" value="1"/>
</dbReference>
<proteinExistence type="predicted"/>
<organism evidence="2 3">
    <name type="scientific">Arthrobacter gandavensis</name>
    <dbReference type="NCBI Taxonomy" id="169960"/>
    <lineage>
        <taxon>Bacteria</taxon>
        <taxon>Bacillati</taxon>
        <taxon>Actinomycetota</taxon>
        <taxon>Actinomycetes</taxon>
        <taxon>Micrococcales</taxon>
        <taxon>Micrococcaceae</taxon>
        <taxon>Arthrobacter</taxon>
    </lineage>
</organism>
<evidence type="ECO:0000313" key="2">
    <source>
        <dbReference type="EMBL" id="GAA1917898.1"/>
    </source>
</evidence>
<dbReference type="EMBL" id="BAAALV010000004">
    <property type="protein sequence ID" value="GAA1917898.1"/>
    <property type="molecule type" value="Genomic_DNA"/>
</dbReference>
<dbReference type="Pfam" id="PF02589">
    <property type="entry name" value="LUD_dom"/>
    <property type="match status" value="1"/>
</dbReference>
<dbReference type="Gene3D" id="3.40.50.10420">
    <property type="entry name" value="NagB/RpiA/CoA transferase-like"/>
    <property type="match status" value="1"/>
</dbReference>
<evidence type="ECO:0000259" key="1">
    <source>
        <dbReference type="Pfam" id="PF02589"/>
    </source>
</evidence>
<reference evidence="3" key="1">
    <citation type="journal article" date="2019" name="Int. J. Syst. Evol. Microbiol.">
        <title>The Global Catalogue of Microorganisms (GCM) 10K type strain sequencing project: providing services to taxonomists for standard genome sequencing and annotation.</title>
        <authorList>
            <consortium name="The Broad Institute Genomics Platform"/>
            <consortium name="The Broad Institute Genome Sequencing Center for Infectious Disease"/>
            <person name="Wu L."/>
            <person name="Ma J."/>
        </authorList>
    </citation>
    <scope>NUCLEOTIDE SEQUENCE [LARGE SCALE GENOMIC DNA]</scope>
    <source>
        <strain evidence="3">JCM 13316</strain>
    </source>
</reference>
<accession>A0ABP5APX4</accession>
<evidence type="ECO:0000313" key="3">
    <source>
        <dbReference type="Proteomes" id="UP001500784"/>
    </source>
</evidence>
<feature type="domain" description="LUD" evidence="1">
    <location>
        <begin position="115"/>
        <end position="209"/>
    </location>
</feature>
<keyword evidence="3" id="KW-1185">Reference proteome</keyword>
<dbReference type="PANTHER" id="PTHR43682">
    <property type="entry name" value="LACTATE UTILIZATION PROTEIN C"/>
    <property type="match status" value="1"/>
</dbReference>
<protein>
    <submittedName>
        <fullName evidence="2">LUD domain-containing protein</fullName>
    </submittedName>
</protein>
<dbReference type="Proteomes" id="UP001500784">
    <property type="component" value="Unassembled WGS sequence"/>
</dbReference>
<dbReference type="InterPro" id="IPR003741">
    <property type="entry name" value="LUD_dom"/>
</dbReference>